<dbReference type="Gene3D" id="1.10.1170.10">
    <property type="entry name" value="Inhibitor Of Apoptosis Protein (2mihbC-IAP-1), Chain A"/>
    <property type="match status" value="1"/>
</dbReference>
<dbReference type="AlphaFoldDB" id="K1R211"/>
<dbReference type="GO" id="GO:0004842">
    <property type="term" value="F:ubiquitin-protein transferase activity"/>
    <property type="evidence" value="ECO:0007669"/>
    <property type="project" value="TreeGrafter"/>
</dbReference>
<evidence type="ECO:0000313" key="4">
    <source>
        <dbReference type="EMBL" id="EKC37539.1"/>
    </source>
</evidence>
<dbReference type="GO" id="GO:0008270">
    <property type="term" value="F:zinc ion binding"/>
    <property type="evidence" value="ECO:0007669"/>
    <property type="project" value="UniProtKB-KW"/>
</dbReference>
<dbReference type="EMBL" id="JH817402">
    <property type="protein sequence ID" value="EKC37539.1"/>
    <property type="molecule type" value="Genomic_DNA"/>
</dbReference>
<dbReference type="InterPro" id="IPR001841">
    <property type="entry name" value="Znf_RING"/>
</dbReference>
<proteinExistence type="predicted"/>
<accession>K1R211</accession>
<dbReference type="Pfam" id="PF13920">
    <property type="entry name" value="zf-C3HC4_3"/>
    <property type="match status" value="1"/>
</dbReference>
<protein>
    <submittedName>
        <fullName evidence="4">Baculoviral IAP repeat-containing protein 2</fullName>
    </submittedName>
</protein>
<dbReference type="SMART" id="SM00184">
    <property type="entry name" value="RING"/>
    <property type="match status" value="1"/>
</dbReference>
<dbReference type="FunFam" id="1.10.1170.10:FF:000002">
    <property type="entry name" value="Baculoviral IAP repeat containing 7"/>
    <property type="match status" value="1"/>
</dbReference>
<dbReference type="PROSITE" id="PS50089">
    <property type="entry name" value="ZF_RING_2"/>
    <property type="match status" value="1"/>
</dbReference>
<evidence type="ECO:0000256" key="2">
    <source>
        <dbReference type="ARBA" id="ARBA00022771"/>
    </source>
</evidence>
<dbReference type="HOGENOM" id="CLU_693083_0_0_1"/>
<name>K1R211_MAGGI</name>
<dbReference type="InterPro" id="IPR011029">
    <property type="entry name" value="DEATH-like_dom_sf"/>
</dbReference>
<reference evidence="4" key="1">
    <citation type="journal article" date="2012" name="Nature">
        <title>The oyster genome reveals stress adaptation and complexity of shell formation.</title>
        <authorList>
            <person name="Zhang G."/>
            <person name="Fang X."/>
            <person name="Guo X."/>
            <person name="Li L."/>
            <person name="Luo R."/>
            <person name="Xu F."/>
            <person name="Yang P."/>
            <person name="Zhang L."/>
            <person name="Wang X."/>
            <person name="Qi H."/>
            <person name="Xiong Z."/>
            <person name="Que H."/>
            <person name="Xie Y."/>
            <person name="Holland P.W."/>
            <person name="Paps J."/>
            <person name="Zhu Y."/>
            <person name="Wu F."/>
            <person name="Chen Y."/>
            <person name="Wang J."/>
            <person name="Peng C."/>
            <person name="Meng J."/>
            <person name="Yang L."/>
            <person name="Liu J."/>
            <person name="Wen B."/>
            <person name="Zhang N."/>
            <person name="Huang Z."/>
            <person name="Zhu Q."/>
            <person name="Feng Y."/>
            <person name="Mount A."/>
            <person name="Hedgecock D."/>
            <person name="Xu Z."/>
            <person name="Liu Y."/>
            <person name="Domazet-Loso T."/>
            <person name="Du Y."/>
            <person name="Sun X."/>
            <person name="Zhang S."/>
            <person name="Liu B."/>
            <person name="Cheng P."/>
            <person name="Jiang X."/>
            <person name="Li J."/>
            <person name="Fan D."/>
            <person name="Wang W."/>
            <person name="Fu W."/>
            <person name="Wang T."/>
            <person name="Wang B."/>
            <person name="Zhang J."/>
            <person name="Peng Z."/>
            <person name="Li Y."/>
            <person name="Li N."/>
            <person name="Wang J."/>
            <person name="Chen M."/>
            <person name="He Y."/>
            <person name="Tan F."/>
            <person name="Song X."/>
            <person name="Zheng Q."/>
            <person name="Huang R."/>
            <person name="Yang H."/>
            <person name="Du X."/>
            <person name="Chen L."/>
            <person name="Yang M."/>
            <person name="Gaffney P.M."/>
            <person name="Wang S."/>
            <person name="Luo L."/>
            <person name="She Z."/>
            <person name="Ming Y."/>
            <person name="Huang W."/>
            <person name="Zhang S."/>
            <person name="Huang B."/>
            <person name="Zhang Y."/>
            <person name="Qu T."/>
            <person name="Ni P."/>
            <person name="Miao G."/>
            <person name="Wang J."/>
            <person name="Wang Q."/>
            <person name="Steinberg C.E."/>
            <person name="Wang H."/>
            <person name="Li N."/>
            <person name="Qian L."/>
            <person name="Zhang G."/>
            <person name="Li Y."/>
            <person name="Yang H."/>
            <person name="Liu X."/>
            <person name="Wang J."/>
            <person name="Yin Y."/>
            <person name="Wang J."/>
        </authorList>
    </citation>
    <scope>NUCLEOTIDE SEQUENCE [LARGE SCALE GENOMIC DNA]</scope>
    <source>
        <strain evidence="4">05x7-T-G4-1.051#20</strain>
    </source>
</reference>
<dbReference type="InterPro" id="IPR051652">
    <property type="entry name" value="MDM2_MDM4_MUL1"/>
</dbReference>
<dbReference type="PANTHER" id="PTHR12183">
    <property type="entry name" value="MITOCHONDRIAL UBIQUITIN LIGASE ACTIVATOR OF NFKB 1"/>
    <property type="match status" value="1"/>
</dbReference>
<dbReference type="GO" id="GO:0016567">
    <property type="term" value="P:protein ubiquitination"/>
    <property type="evidence" value="ECO:0007669"/>
    <property type="project" value="TreeGrafter"/>
</dbReference>
<dbReference type="PANTHER" id="PTHR12183:SF32">
    <property type="entry name" value="MITOCHONDRIAL E3 UBIQUITIN PROTEIN LIGASE 1"/>
    <property type="match status" value="1"/>
</dbReference>
<evidence type="ECO:0000256" key="3">
    <source>
        <dbReference type="ARBA" id="ARBA00022833"/>
    </source>
</evidence>
<organism evidence="4">
    <name type="scientific">Magallana gigas</name>
    <name type="common">Pacific oyster</name>
    <name type="synonym">Crassostrea gigas</name>
    <dbReference type="NCBI Taxonomy" id="29159"/>
    <lineage>
        <taxon>Eukaryota</taxon>
        <taxon>Metazoa</taxon>
        <taxon>Spiralia</taxon>
        <taxon>Lophotrochozoa</taxon>
        <taxon>Mollusca</taxon>
        <taxon>Bivalvia</taxon>
        <taxon>Autobranchia</taxon>
        <taxon>Pteriomorphia</taxon>
        <taxon>Ostreida</taxon>
        <taxon>Ostreoidea</taxon>
        <taxon>Ostreidae</taxon>
        <taxon>Magallana</taxon>
    </lineage>
</organism>
<dbReference type="Gene3D" id="1.10.533.10">
    <property type="entry name" value="Death Domain, Fas"/>
    <property type="match status" value="1"/>
</dbReference>
<sequence>MTADLSHFSSVFPSLMEAIAIASSLAVIFIDWNHNLRERSQLRFLQSYLPQWRNQSARQGSYTCLVILALAVIYNNSMKNFAINLQNCLFAGASLVVLLSFWLQSKIKVLNTSNKSVGGSPVILRDQGINASTCCGARVPQYLLSLPTSSVPQCEVNIEEEMKEPYVLAFRSHFDLEEVSNEKLATAIRYLNTLRGGIEAHRDSNKLMNAVDHIDSMRSRLDDSGFPQEYSYEELHHIVVEENKYPFEDFERVVGKCLESSGFLPSPEEFAEIHHDMKVQLEREVAETSQALERTQRVVEETTQVVVESQQQNMVRELELNPEGVLQRRLHELEEEIHRLSAQSKRALCKICHDKEVQVSFYPCKHLISCEGCVDSLPEKTCPMCRKPIQDTIRMYFA</sequence>
<evidence type="ECO:0000256" key="1">
    <source>
        <dbReference type="ARBA" id="ARBA00022723"/>
    </source>
</evidence>
<keyword evidence="1" id="KW-0479">Metal-binding</keyword>
<dbReference type="SUPFAM" id="SSF57850">
    <property type="entry name" value="RING/U-box"/>
    <property type="match status" value="1"/>
</dbReference>
<gene>
    <name evidence="4" type="ORF">CGI_10022060</name>
</gene>
<keyword evidence="3" id="KW-0862">Zinc</keyword>
<dbReference type="InParanoid" id="K1R211"/>
<keyword evidence="2" id="KW-0863">Zinc-finger</keyword>